<evidence type="ECO:0000313" key="3">
    <source>
        <dbReference type="Proteomes" id="UP000078544"/>
    </source>
</evidence>
<comment type="caution">
    <text evidence="2">The sequence shown here is derived from an EMBL/GenBank/DDBJ whole genome shotgun (WGS) entry which is preliminary data.</text>
</comment>
<dbReference type="OrthoDB" id="4959473at2759"/>
<dbReference type="EMBL" id="AZGY01000001">
    <property type="protein sequence ID" value="OAA33429.1"/>
    <property type="molecule type" value="Genomic_DNA"/>
</dbReference>
<sequence length="78" mass="8477">MSRVAAARSFSILTAARTAARSMEAHPFQRLSNSQRSARGDWAGEGKRLGKQAVLFFPGITMLLGWPFAAKALFDGHV</sequence>
<proteinExistence type="predicted"/>
<evidence type="ECO:0008006" key="4">
    <source>
        <dbReference type="Google" id="ProtNLM"/>
    </source>
</evidence>
<evidence type="ECO:0000256" key="1">
    <source>
        <dbReference type="SAM" id="MobiDB-lite"/>
    </source>
</evidence>
<evidence type="ECO:0000313" key="2">
    <source>
        <dbReference type="EMBL" id="OAA33429.1"/>
    </source>
</evidence>
<gene>
    <name evidence="2" type="ORF">AAL_00894</name>
</gene>
<protein>
    <recommendedName>
        <fullName evidence="4">Pantothenate transporter liz1</fullName>
    </recommendedName>
</protein>
<keyword evidence="3" id="KW-1185">Reference proteome</keyword>
<dbReference type="AlphaFoldDB" id="A0A166V9S4"/>
<organism evidence="2 3">
    <name type="scientific">Moelleriella libera RCEF 2490</name>
    <dbReference type="NCBI Taxonomy" id="1081109"/>
    <lineage>
        <taxon>Eukaryota</taxon>
        <taxon>Fungi</taxon>
        <taxon>Dikarya</taxon>
        <taxon>Ascomycota</taxon>
        <taxon>Pezizomycotina</taxon>
        <taxon>Sordariomycetes</taxon>
        <taxon>Hypocreomycetidae</taxon>
        <taxon>Hypocreales</taxon>
        <taxon>Clavicipitaceae</taxon>
        <taxon>Moelleriella</taxon>
    </lineage>
</organism>
<reference evidence="2 3" key="1">
    <citation type="journal article" date="2016" name="Genome Biol. Evol.">
        <title>Divergent and convergent evolution of fungal pathogenicity.</title>
        <authorList>
            <person name="Shang Y."/>
            <person name="Xiao G."/>
            <person name="Zheng P."/>
            <person name="Cen K."/>
            <person name="Zhan S."/>
            <person name="Wang C."/>
        </authorList>
    </citation>
    <scope>NUCLEOTIDE SEQUENCE [LARGE SCALE GENOMIC DNA]</scope>
    <source>
        <strain evidence="2 3">RCEF 2490</strain>
    </source>
</reference>
<feature type="region of interest" description="Disordered" evidence="1">
    <location>
        <begin position="23"/>
        <end position="43"/>
    </location>
</feature>
<accession>A0A166V9S4</accession>
<name>A0A166V9S4_9HYPO</name>
<dbReference type="Proteomes" id="UP000078544">
    <property type="component" value="Unassembled WGS sequence"/>
</dbReference>